<protein>
    <submittedName>
        <fullName evidence="8">DMT family transporter</fullName>
    </submittedName>
</protein>
<evidence type="ECO:0000256" key="5">
    <source>
        <dbReference type="ARBA" id="ARBA00023136"/>
    </source>
</evidence>
<keyword evidence="5 6" id="KW-0472">Membrane</keyword>
<keyword evidence="3 6" id="KW-0812">Transmembrane</keyword>
<comment type="caution">
    <text evidence="8">The sequence shown here is derived from an EMBL/GenBank/DDBJ whole genome shotgun (WGS) entry which is preliminary data.</text>
</comment>
<feature type="transmembrane region" description="Helical" evidence="6">
    <location>
        <begin position="44"/>
        <end position="66"/>
    </location>
</feature>
<feature type="transmembrane region" description="Helical" evidence="6">
    <location>
        <begin position="107"/>
        <end position="129"/>
    </location>
</feature>
<dbReference type="AlphaFoldDB" id="A0A7Y5Z5U9"/>
<dbReference type="PANTHER" id="PTHR32322:SF2">
    <property type="entry name" value="EAMA DOMAIN-CONTAINING PROTEIN"/>
    <property type="match status" value="1"/>
</dbReference>
<dbReference type="GO" id="GO:0016020">
    <property type="term" value="C:membrane"/>
    <property type="evidence" value="ECO:0007669"/>
    <property type="project" value="UniProtKB-SubCell"/>
</dbReference>
<dbReference type="InterPro" id="IPR000620">
    <property type="entry name" value="EamA_dom"/>
</dbReference>
<accession>A0A7Y5Z5U9</accession>
<feature type="transmembrane region" description="Helical" evidence="6">
    <location>
        <begin position="257"/>
        <end position="274"/>
    </location>
</feature>
<dbReference type="Pfam" id="PF00892">
    <property type="entry name" value="EamA"/>
    <property type="match status" value="2"/>
</dbReference>
<feature type="transmembrane region" description="Helical" evidence="6">
    <location>
        <begin position="280"/>
        <end position="299"/>
    </location>
</feature>
<dbReference type="Proteomes" id="UP000536720">
    <property type="component" value="Unassembled WGS sequence"/>
</dbReference>
<sequence>MKTIPCPASTRSAWYWMIPLPLLEAALILTWSSGFVGARFSIDYAPPLLVVFWRCVVITLVLFPFVAKPLRRAPMVVLLKNAGIGLLAMGGYLAGITQGIALGVPAGLAALFADLLPMGLALLGACVLGQRQPWQVWAGLVIGLAGAALATHGALAWGHAPGWAYALPLLGMLSLAVATLWQKCLPASEALGLMPNLWLQCCVSGVVFAVLEGIPGSLAPIPSAGFALSVLWTVGLSTMGGYGLYWLCLRRATATRVASLLYLSPPVTMLWAWAMFNEPLSWPMALGMLVSGAGIWLVVRVEARQA</sequence>
<evidence type="ECO:0000256" key="1">
    <source>
        <dbReference type="ARBA" id="ARBA00004141"/>
    </source>
</evidence>
<dbReference type="RefSeq" id="WP_175362702.1">
    <property type="nucleotide sequence ID" value="NZ_JABFMR010000009.1"/>
</dbReference>
<comment type="subcellular location">
    <subcellularLocation>
        <location evidence="1">Membrane</location>
        <topology evidence="1">Multi-pass membrane protein</topology>
    </subcellularLocation>
</comment>
<dbReference type="EMBL" id="JABFMR010000009">
    <property type="protein sequence ID" value="NUT87376.1"/>
    <property type="molecule type" value="Genomic_DNA"/>
</dbReference>
<dbReference type="PANTHER" id="PTHR32322">
    <property type="entry name" value="INNER MEMBRANE TRANSPORTER"/>
    <property type="match status" value="1"/>
</dbReference>
<feature type="transmembrane region" description="Helical" evidence="6">
    <location>
        <begin position="193"/>
        <end position="211"/>
    </location>
</feature>
<evidence type="ECO:0000313" key="8">
    <source>
        <dbReference type="EMBL" id="NUT87376.1"/>
    </source>
</evidence>
<gene>
    <name evidence="8" type="ORF">HNO91_13155</name>
</gene>
<evidence type="ECO:0000256" key="2">
    <source>
        <dbReference type="ARBA" id="ARBA00007362"/>
    </source>
</evidence>
<evidence type="ECO:0000256" key="3">
    <source>
        <dbReference type="ARBA" id="ARBA00022692"/>
    </source>
</evidence>
<comment type="similarity">
    <text evidence="2">Belongs to the EamA transporter family.</text>
</comment>
<reference evidence="8 9" key="1">
    <citation type="journal article" date="2020" name="Front. Plant Sci.">
        <title>Isolation of Rhizosphere Bacteria That Improve Quality and Water Stress Tolerance in Greenhouse Ornamentals.</title>
        <authorList>
            <person name="Nordstedt N.P."/>
            <person name="Jones M.L."/>
        </authorList>
    </citation>
    <scope>NUCLEOTIDE SEQUENCE [LARGE SCALE GENOMIC DNA]</scope>
    <source>
        <strain evidence="8 9">C7D2</strain>
    </source>
</reference>
<organism evidence="8 9">
    <name type="scientific">Pseudomonas corrugata</name>
    <dbReference type="NCBI Taxonomy" id="47879"/>
    <lineage>
        <taxon>Bacteria</taxon>
        <taxon>Pseudomonadati</taxon>
        <taxon>Pseudomonadota</taxon>
        <taxon>Gammaproteobacteria</taxon>
        <taxon>Pseudomonadales</taxon>
        <taxon>Pseudomonadaceae</taxon>
        <taxon>Pseudomonas</taxon>
    </lineage>
</organism>
<name>A0A7Y5Z5U9_9PSED</name>
<dbReference type="InterPro" id="IPR050638">
    <property type="entry name" value="AA-Vitamin_Transporters"/>
</dbReference>
<feature type="transmembrane region" description="Helical" evidence="6">
    <location>
        <begin position="223"/>
        <end position="245"/>
    </location>
</feature>
<evidence type="ECO:0000313" key="9">
    <source>
        <dbReference type="Proteomes" id="UP000536720"/>
    </source>
</evidence>
<feature type="domain" description="EamA" evidence="7">
    <location>
        <begin position="163"/>
        <end position="299"/>
    </location>
</feature>
<evidence type="ECO:0000256" key="4">
    <source>
        <dbReference type="ARBA" id="ARBA00022989"/>
    </source>
</evidence>
<feature type="transmembrane region" description="Helical" evidence="6">
    <location>
        <begin position="163"/>
        <end position="181"/>
    </location>
</feature>
<keyword evidence="4 6" id="KW-1133">Transmembrane helix</keyword>
<feature type="transmembrane region" description="Helical" evidence="6">
    <location>
        <begin position="136"/>
        <end position="157"/>
    </location>
</feature>
<dbReference type="InterPro" id="IPR037185">
    <property type="entry name" value="EmrE-like"/>
</dbReference>
<feature type="transmembrane region" description="Helical" evidence="6">
    <location>
        <begin position="12"/>
        <end position="32"/>
    </location>
</feature>
<dbReference type="SUPFAM" id="SSF103481">
    <property type="entry name" value="Multidrug resistance efflux transporter EmrE"/>
    <property type="match status" value="2"/>
</dbReference>
<feature type="transmembrane region" description="Helical" evidence="6">
    <location>
        <begin position="78"/>
        <end position="101"/>
    </location>
</feature>
<feature type="domain" description="EamA" evidence="7">
    <location>
        <begin position="27"/>
        <end position="150"/>
    </location>
</feature>
<evidence type="ECO:0000259" key="7">
    <source>
        <dbReference type="Pfam" id="PF00892"/>
    </source>
</evidence>
<proteinExistence type="inferred from homology"/>
<evidence type="ECO:0000256" key="6">
    <source>
        <dbReference type="SAM" id="Phobius"/>
    </source>
</evidence>